<dbReference type="InterPro" id="IPR018422">
    <property type="entry name" value="Cation/H_exchanger_CPA1"/>
</dbReference>
<protein>
    <submittedName>
        <fullName evidence="14">Monovalent cation:H+ antiporter, CPA1 family</fullName>
    </submittedName>
</protein>
<dbReference type="OrthoDB" id="154752at2"/>
<evidence type="ECO:0000256" key="11">
    <source>
        <dbReference type="ARBA" id="ARBA00023201"/>
    </source>
</evidence>
<keyword evidence="9" id="KW-0406">Ion transport</keyword>
<feature type="domain" description="Cation/H+ exchanger transmembrane" evidence="13">
    <location>
        <begin position="17"/>
        <end position="397"/>
    </location>
</feature>
<dbReference type="InterPro" id="IPR006153">
    <property type="entry name" value="Cation/H_exchanger_TM"/>
</dbReference>
<keyword evidence="8" id="KW-0915">Sodium</keyword>
<dbReference type="Pfam" id="PF00999">
    <property type="entry name" value="Na_H_Exchanger"/>
    <property type="match status" value="1"/>
</dbReference>
<gene>
    <name evidence="14" type="ORF">SAMN05421743_101475</name>
</gene>
<dbReference type="GO" id="GO:0051453">
    <property type="term" value="P:regulation of intracellular pH"/>
    <property type="evidence" value="ECO:0007669"/>
    <property type="project" value="TreeGrafter"/>
</dbReference>
<dbReference type="AlphaFoldDB" id="A0A1H3WKV9"/>
<evidence type="ECO:0000256" key="12">
    <source>
        <dbReference type="SAM" id="Phobius"/>
    </source>
</evidence>
<organism evidence="14 15">
    <name type="scientific">Thalassobacillus cyri</name>
    <dbReference type="NCBI Taxonomy" id="571932"/>
    <lineage>
        <taxon>Bacteria</taxon>
        <taxon>Bacillati</taxon>
        <taxon>Bacillota</taxon>
        <taxon>Bacilli</taxon>
        <taxon>Bacillales</taxon>
        <taxon>Bacillaceae</taxon>
        <taxon>Thalassobacillus</taxon>
    </lineage>
</organism>
<feature type="transmembrane region" description="Helical" evidence="12">
    <location>
        <begin position="93"/>
        <end position="116"/>
    </location>
</feature>
<comment type="subcellular location">
    <subcellularLocation>
        <location evidence="1">Cell membrane</location>
        <topology evidence="1">Multi-pass membrane protein</topology>
    </subcellularLocation>
</comment>
<evidence type="ECO:0000256" key="6">
    <source>
        <dbReference type="ARBA" id="ARBA00022692"/>
    </source>
</evidence>
<feature type="transmembrane region" description="Helical" evidence="12">
    <location>
        <begin position="248"/>
        <end position="264"/>
    </location>
</feature>
<keyword evidence="4" id="KW-0050">Antiport</keyword>
<evidence type="ECO:0000256" key="10">
    <source>
        <dbReference type="ARBA" id="ARBA00023136"/>
    </source>
</evidence>
<feature type="transmembrane region" description="Helical" evidence="12">
    <location>
        <begin position="187"/>
        <end position="213"/>
    </location>
</feature>
<feature type="transmembrane region" description="Helical" evidence="12">
    <location>
        <begin position="6"/>
        <end position="24"/>
    </location>
</feature>
<sequence length="405" mass="44325">MHFHEVFIEILMLLAISIFVIGIAKIIKQPYSIALVLVGLLLGLTETPFFEAAENFITQSNVFHAIIVSLFLPILLADATLKIPIKHFFEYKAVSFSIAFLGTFTTFILIGASVYYLLDLPLVLAFTFAALMSATDPISVISIFKTLGVREELSTVMETESLFNDGIAVVLFNISTVYLISYIEMGIAGLGSGVLLFLKFVIGGSVVGAILGFVTSQVIRLYDDYPLEIAISLLMYFGSYFIAEHFHFSGVIAVVISGLIYGSYGARVGMTESTKTNIDSFMDTITEIANSLIFLMVGLEIQNIDFTGKWMLIIWAIAIVLIARTLSLYMSTSLSSKIPAKWKVIMNWGGLKGSLSIALALSLPSSFDGRDTLLILTFSVVVFSLVVQGLTIKPLISKLGLMENK</sequence>
<evidence type="ECO:0000259" key="13">
    <source>
        <dbReference type="Pfam" id="PF00999"/>
    </source>
</evidence>
<keyword evidence="6 12" id="KW-0812">Transmembrane</keyword>
<dbReference type="STRING" id="571932.SAMN05421743_101475"/>
<feature type="transmembrane region" description="Helical" evidence="12">
    <location>
        <begin position="285"/>
        <end position="304"/>
    </location>
</feature>
<evidence type="ECO:0000256" key="4">
    <source>
        <dbReference type="ARBA" id="ARBA00022449"/>
    </source>
</evidence>
<feature type="transmembrane region" description="Helical" evidence="12">
    <location>
        <begin position="31"/>
        <end position="50"/>
    </location>
</feature>
<evidence type="ECO:0000256" key="8">
    <source>
        <dbReference type="ARBA" id="ARBA00023053"/>
    </source>
</evidence>
<dbReference type="PANTHER" id="PTHR10110">
    <property type="entry name" value="SODIUM/HYDROGEN EXCHANGER"/>
    <property type="match status" value="1"/>
</dbReference>
<evidence type="ECO:0000313" key="15">
    <source>
        <dbReference type="Proteomes" id="UP000198584"/>
    </source>
</evidence>
<accession>A0A1H3WKV9</accession>
<feature type="transmembrane region" description="Helical" evidence="12">
    <location>
        <begin position="344"/>
        <end position="367"/>
    </location>
</feature>
<keyword evidence="7 12" id="KW-1133">Transmembrane helix</keyword>
<dbReference type="Gene3D" id="6.10.140.1330">
    <property type="match status" value="1"/>
</dbReference>
<keyword evidence="15" id="KW-1185">Reference proteome</keyword>
<dbReference type="GO" id="GO:0015385">
    <property type="term" value="F:sodium:proton antiporter activity"/>
    <property type="evidence" value="ECO:0007669"/>
    <property type="project" value="InterPro"/>
</dbReference>
<keyword evidence="10 12" id="KW-0472">Membrane</keyword>
<keyword evidence="5" id="KW-1003">Cell membrane</keyword>
<evidence type="ECO:0000256" key="7">
    <source>
        <dbReference type="ARBA" id="ARBA00022989"/>
    </source>
</evidence>
<feature type="transmembrane region" description="Helical" evidence="12">
    <location>
        <begin position="162"/>
        <end position="181"/>
    </location>
</feature>
<evidence type="ECO:0000256" key="1">
    <source>
        <dbReference type="ARBA" id="ARBA00004651"/>
    </source>
</evidence>
<dbReference type="EMBL" id="FNQR01000001">
    <property type="protein sequence ID" value="SDZ86828.1"/>
    <property type="molecule type" value="Genomic_DNA"/>
</dbReference>
<feature type="transmembrane region" description="Helical" evidence="12">
    <location>
        <begin position="122"/>
        <end position="141"/>
    </location>
</feature>
<comment type="similarity">
    <text evidence="2">Belongs to the monovalent cation:proton antiporter 1 (CPA1) transporter (TC 2.A.36) family.</text>
</comment>
<dbReference type="GO" id="GO:0015386">
    <property type="term" value="F:potassium:proton antiporter activity"/>
    <property type="evidence" value="ECO:0007669"/>
    <property type="project" value="TreeGrafter"/>
</dbReference>
<evidence type="ECO:0000256" key="9">
    <source>
        <dbReference type="ARBA" id="ARBA00023065"/>
    </source>
</evidence>
<keyword evidence="11" id="KW-0739">Sodium transport</keyword>
<feature type="transmembrane region" description="Helical" evidence="12">
    <location>
        <begin position="310"/>
        <end position="332"/>
    </location>
</feature>
<evidence type="ECO:0000256" key="5">
    <source>
        <dbReference type="ARBA" id="ARBA00022475"/>
    </source>
</evidence>
<dbReference type="RefSeq" id="WP_093041893.1">
    <property type="nucleotide sequence ID" value="NZ_FNQR01000001.1"/>
</dbReference>
<feature type="transmembrane region" description="Helical" evidence="12">
    <location>
        <begin position="373"/>
        <end position="396"/>
    </location>
</feature>
<evidence type="ECO:0000256" key="2">
    <source>
        <dbReference type="ARBA" id="ARBA00007367"/>
    </source>
</evidence>
<dbReference type="GO" id="GO:0098719">
    <property type="term" value="P:sodium ion import across plasma membrane"/>
    <property type="evidence" value="ECO:0007669"/>
    <property type="project" value="TreeGrafter"/>
</dbReference>
<proteinExistence type="inferred from homology"/>
<keyword evidence="3" id="KW-0813">Transport</keyword>
<feature type="transmembrane region" description="Helical" evidence="12">
    <location>
        <begin position="62"/>
        <end position="81"/>
    </location>
</feature>
<dbReference type="GO" id="GO:0005886">
    <property type="term" value="C:plasma membrane"/>
    <property type="evidence" value="ECO:0007669"/>
    <property type="project" value="UniProtKB-SubCell"/>
</dbReference>
<dbReference type="Proteomes" id="UP000198584">
    <property type="component" value="Unassembled WGS sequence"/>
</dbReference>
<evidence type="ECO:0000313" key="14">
    <source>
        <dbReference type="EMBL" id="SDZ86828.1"/>
    </source>
</evidence>
<dbReference type="PANTHER" id="PTHR10110:SF195">
    <property type="entry name" value="NA(+)_H(+) ANTIPORTER NHAS2"/>
    <property type="match status" value="1"/>
</dbReference>
<name>A0A1H3WKV9_9BACI</name>
<reference evidence="15" key="1">
    <citation type="submission" date="2016-10" db="EMBL/GenBank/DDBJ databases">
        <authorList>
            <person name="Varghese N."/>
            <person name="Submissions S."/>
        </authorList>
    </citation>
    <scope>NUCLEOTIDE SEQUENCE [LARGE SCALE GENOMIC DNA]</scope>
    <source>
        <strain evidence="15">CCM7597</strain>
    </source>
</reference>
<evidence type="ECO:0000256" key="3">
    <source>
        <dbReference type="ARBA" id="ARBA00022448"/>
    </source>
</evidence>